<dbReference type="InterPro" id="IPR006437">
    <property type="entry name" value="Phage_terminase_lsu"/>
</dbReference>
<dbReference type="Gene3D" id="3.30.420.280">
    <property type="match status" value="1"/>
</dbReference>
<dbReference type="AlphaFoldDB" id="A0A0U1KWG4"/>
<dbReference type="Pfam" id="PF03237">
    <property type="entry name" value="Terminase_6N"/>
    <property type="match status" value="1"/>
</dbReference>
<dbReference type="Proteomes" id="UP000049855">
    <property type="component" value="Unassembled WGS sequence"/>
</dbReference>
<dbReference type="EMBL" id="CTRP01000005">
    <property type="protein sequence ID" value="CQR71666.1"/>
    <property type="molecule type" value="Genomic_DNA"/>
</dbReference>
<gene>
    <name evidence="1" type="ORF">SpAn4DRAFT_3532</name>
</gene>
<evidence type="ECO:0000313" key="2">
    <source>
        <dbReference type="Proteomes" id="UP000049855"/>
    </source>
</evidence>
<organism evidence="1 2">
    <name type="scientific">Sporomusa ovata</name>
    <dbReference type="NCBI Taxonomy" id="2378"/>
    <lineage>
        <taxon>Bacteria</taxon>
        <taxon>Bacillati</taxon>
        <taxon>Bacillota</taxon>
        <taxon>Negativicutes</taxon>
        <taxon>Selenomonadales</taxon>
        <taxon>Sporomusaceae</taxon>
        <taxon>Sporomusa</taxon>
    </lineage>
</organism>
<name>A0A0U1KWG4_9FIRM</name>
<sequence>MSIMQRIRVKAKAAIQFVSFSLKQLMILTWWMAGSPYKSYSGIIADGAIRAGKTVPMALSFVFWAMREFDGQNFGMCGKSIGSFHRNVWSWLRPALRARGYTVQEVRTGPEKHIVIQRKGRVNYFYIFGGKDERSQDLIQGITLAGIYFDEVALMPESFVNQGTGRCSVTGAKFWFNCNPDGPMHWFKVQWLDKAQEKRLLHLHFIMDDNPSLDEETKTRYKSMYTGVFFQRFILGLWVVAQGAIYRDCWSDELLFTDEDMEPGLTNNPSYRRYIGVDYGTANATVYLDVIDDGKILWFVNEYYWDSRDEKNGLKQKTDGQYADDMETFIGTDGIAPSFLIIDPSAASFKAELRRRSLRVRETEEIINADHVVVDGIRMMSSMMVQRKMRIHKEKCPVLVKQLLSYVWDEKAIANGGKEKPVKVEDHAPDAARYIVKTMITSRRLAA</sequence>
<keyword evidence="2" id="KW-1185">Reference proteome</keyword>
<evidence type="ECO:0000313" key="1">
    <source>
        <dbReference type="EMBL" id="CQR71666.1"/>
    </source>
</evidence>
<reference evidence="2" key="1">
    <citation type="submission" date="2015-03" db="EMBL/GenBank/DDBJ databases">
        <authorList>
            <person name="Nijsse Bart"/>
        </authorList>
    </citation>
    <scope>NUCLEOTIDE SEQUENCE [LARGE SCALE GENOMIC DNA]</scope>
</reference>
<accession>A0A0U1KWG4</accession>
<dbReference type="RefSeq" id="WP_021168752.1">
    <property type="nucleotide sequence ID" value="NZ_CTRP01000005.1"/>
</dbReference>
<proteinExistence type="predicted"/>
<dbReference type="NCBIfam" id="TIGR01547">
    <property type="entry name" value="phage_term_2"/>
    <property type="match status" value="1"/>
</dbReference>
<dbReference type="Gene3D" id="3.40.50.300">
    <property type="entry name" value="P-loop containing nucleotide triphosphate hydrolases"/>
    <property type="match status" value="1"/>
</dbReference>
<protein>
    <submittedName>
        <fullName evidence="1">Phage terminase, large subunit</fullName>
    </submittedName>
</protein>
<dbReference type="InterPro" id="IPR027417">
    <property type="entry name" value="P-loop_NTPase"/>
</dbReference>